<feature type="transmembrane region" description="Helical" evidence="6">
    <location>
        <begin position="110"/>
        <end position="132"/>
    </location>
</feature>
<dbReference type="InterPro" id="IPR001123">
    <property type="entry name" value="LeuE-type"/>
</dbReference>
<evidence type="ECO:0000313" key="7">
    <source>
        <dbReference type="EMBL" id="BDX07331.1"/>
    </source>
</evidence>
<evidence type="ECO:0000256" key="6">
    <source>
        <dbReference type="SAM" id="Phobius"/>
    </source>
</evidence>
<gene>
    <name evidence="7" type="ORF">MACH26_28520</name>
</gene>
<keyword evidence="4 6" id="KW-1133">Transmembrane helix</keyword>
<evidence type="ECO:0000256" key="3">
    <source>
        <dbReference type="ARBA" id="ARBA00022692"/>
    </source>
</evidence>
<sequence length="193" mass="21230">MLFAMFMFSLSMSLSPGPVNIVSMNMGSTLGFNRALHFVAGATIGFIVQLLLTGISATMVLQDLVTYSHYLRYPGALYMLCLALVILGSKPDPDAETKTEQQNGFVSGMLIQWINPKAWIACVAGTSAFILGKSHTDFALFLLVYFVVCFCSVALWAAAGRLMMRHLQHTVFRRIFNLFLASMLGLCAVALLW</sequence>
<dbReference type="PANTHER" id="PTHR30086">
    <property type="entry name" value="ARGININE EXPORTER PROTEIN ARGO"/>
    <property type="match status" value="1"/>
</dbReference>
<feature type="transmembrane region" description="Helical" evidence="6">
    <location>
        <begin position="171"/>
        <end position="192"/>
    </location>
</feature>
<dbReference type="AlphaFoldDB" id="A0AA48HM51"/>
<dbReference type="PANTHER" id="PTHR30086:SF20">
    <property type="entry name" value="ARGININE EXPORTER PROTEIN ARGO-RELATED"/>
    <property type="match status" value="1"/>
</dbReference>
<name>A0AA48HM51_9ALTE</name>
<evidence type="ECO:0008006" key="9">
    <source>
        <dbReference type="Google" id="ProtNLM"/>
    </source>
</evidence>
<dbReference type="GO" id="GO:0015171">
    <property type="term" value="F:amino acid transmembrane transporter activity"/>
    <property type="evidence" value="ECO:0007669"/>
    <property type="project" value="TreeGrafter"/>
</dbReference>
<dbReference type="EMBL" id="AP027272">
    <property type="protein sequence ID" value="BDX07331.1"/>
    <property type="molecule type" value="Genomic_DNA"/>
</dbReference>
<dbReference type="KEGG" id="pmaw:MACH26_28520"/>
<dbReference type="Proteomes" id="UP001333710">
    <property type="component" value="Chromosome"/>
</dbReference>
<keyword evidence="8" id="KW-1185">Reference proteome</keyword>
<organism evidence="7 8">
    <name type="scientific">Planctobacterium marinum</name>
    <dbReference type="NCBI Taxonomy" id="1631968"/>
    <lineage>
        <taxon>Bacteria</taxon>
        <taxon>Pseudomonadati</taxon>
        <taxon>Pseudomonadota</taxon>
        <taxon>Gammaproteobacteria</taxon>
        <taxon>Alteromonadales</taxon>
        <taxon>Alteromonadaceae</taxon>
        <taxon>Planctobacterium</taxon>
    </lineage>
</organism>
<comment type="subcellular location">
    <subcellularLocation>
        <location evidence="1">Cell membrane</location>
        <topology evidence="1">Multi-pass membrane protein</topology>
    </subcellularLocation>
</comment>
<dbReference type="GO" id="GO:0033228">
    <property type="term" value="P:cysteine export across plasma membrane"/>
    <property type="evidence" value="ECO:0007669"/>
    <property type="project" value="TreeGrafter"/>
</dbReference>
<accession>A0AA48HM51</accession>
<dbReference type="GO" id="GO:0005886">
    <property type="term" value="C:plasma membrane"/>
    <property type="evidence" value="ECO:0007669"/>
    <property type="project" value="UniProtKB-SubCell"/>
</dbReference>
<feature type="transmembrane region" description="Helical" evidence="6">
    <location>
        <begin position="138"/>
        <end position="159"/>
    </location>
</feature>
<evidence type="ECO:0000313" key="8">
    <source>
        <dbReference type="Proteomes" id="UP001333710"/>
    </source>
</evidence>
<dbReference type="Pfam" id="PF01810">
    <property type="entry name" value="LysE"/>
    <property type="match status" value="1"/>
</dbReference>
<proteinExistence type="predicted"/>
<feature type="transmembrane region" description="Helical" evidence="6">
    <location>
        <begin position="70"/>
        <end position="89"/>
    </location>
</feature>
<feature type="transmembrane region" description="Helical" evidence="6">
    <location>
        <begin position="35"/>
        <end position="58"/>
    </location>
</feature>
<evidence type="ECO:0000256" key="1">
    <source>
        <dbReference type="ARBA" id="ARBA00004651"/>
    </source>
</evidence>
<evidence type="ECO:0000256" key="4">
    <source>
        <dbReference type="ARBA" id="ARBA00022989"/>
    </source>
</evidence>
<evidence type="ECO:0000256" key="5">
    <source>
        <dbReference type="ARBA" id="ARBA00023136"/>
    </source>
</evidence>
<keyword evidence="3 6" id="KW-0812">Transmembrane</keyword>
<evidence type="ECO:0000256" key="2">
    <source>
        <dbReference type="ARBA" id="ARBA00022475"/>
    </source>
</evidence>
<protein>
    <recommendedName>
        <fullName evidence="9">Transporter, LysE family</fullName>
    </recommendedName>
</protein>
<keyword evidence="5 6" id="KW-0472">Membrane</keyword>
<reference evidence="7" key="1">
    <citation type="submission" date="2023-01" db="EMBL/GenBank/DDBJ databases">
        <title>Complete genome sequence of Planctobacterium marinum strain Dej080120_11.</title>
        <authorList>
            <person name="Ueki S."/>
            <person name="Maruyama F."/>
        </authorList>
    </citation>
    <scope>NUCLEOTIDE SEQUENCE</scope>
    <source>
        <strain evidence="7">Dej080120_11</strain>
    </source>
</reference>
<keyword evidence="2" id="KW-1003">Cell membrane</keyword>